<dbReference type="InterPro" id="IPR001645">
    <property type="entry name" value="Folylpolyglutamate_synth"/>
</dbReference>
<dbReference type="PANTHER" id="PTHR11136">
    <property type="entry name" value="FOLYLPOLYGLUTAMATE SYNTHASE-RELATED"/>
    <property type="match status" value="1"/>
</dbReference>
<dbReference type="NCBIfam" id="TIGR01499">
    <property type="entry name" value="folC"/>
    <property type="match status" value="1"/>
</dbReference>
<gene>
    <name evidence="9" type="ORF">METZ01_LOCUS21555</name>
</gene>
<dbReference type="Gene3D" id="3.90.190.20">
    <property type="entry name" value="Mur ligase, C-terminal domain"/>
    <property type="match status" value="1"/>
</dbReference>
<evidence type="ECO:0000256" key="2">
    <source>
        <dbReference type="ARBA" id="ARBA00022598"/>
    </source>
</evidence>
<dbReference type="PIRSF" id="PIRSF001563">
    <property type="entry name" value="Folylpolyglu_synth"/>
    <property type="match status" value="1"/>
</dbReference>
<evidence type="ECO:0000256" key="3">
    <source>
        <dbReference type="ARBA" id="ARBA00022723"/>
    </source>
</evidence>
<feature type="domain" description="Mur ligase central" evidence="8">
    <location>
        <begin position="46"/>
        <end position="270"/>
    </location>
</feature>
<sequence>MDWLKDHYNLEQHLGGNETKPPSLDRMRALMTLLGDPQNEIPAIHITGTNGKGSTSRMVVELIGATGLDVGSYSSPHIDRVNDRIMIANEPLNDESMTRALAEVAEVEPWVLKSTGEKPNYFEILCAAAYNWFAATAVDVNVIEVGMGGRWDATNVIEADIAAITNIGQDHLEIIGPTVADVTREKAGIVSPNSHVICGETTPELVDIITETQHRELWRHQTEYDVAEDRLAVGGRVIDLVTPYGRHQDIFIPVNGSHQAQNAAMAVAVVEAFFGQQLDDDVVSEAFARLELPARFEVMQRQPLIIIDGAHNPPAATVAANTLFDDFAAEQAPVLVMGTNRPHDPVEFVDAIRGKEFGAIIATAANWPRAIPAETLGVALRDYGPPIETVPHVADALNRAIELAGENGTVLVTGSLYVASEARSQLHSASR</sequence>
<evidence type="ECO:0000256" key="6">
    <source>
        <dbReference type="ARBA" id="ARBA00022842"/>
    </source>
</evidence>
<dbReference type="SUPFAM" id="SSF53623">
    <property type="entry name" value="MurD-like peptide ligases, catalytic domain"/>
    <property type="match status" value="1"/>
</dbReference>
<dbReference type="InterPro" id="IPR018109">
    <property type="entry name" value="Folylpolyglutamate_synth_CS"/>
</dbReference>
<dbReference type="AlphaFoldDB" id="A0A381PNU9"/>
<evidence type="ECO:0000313" key="9">
    <source>
        <dbReference type="EMBL" id="SUZ68701.1"/>
    </source>
</evidence>
<accession>A0A381PNU9</accession>
<dbReference type="GO" id="GO:0005524">
    <property type="term" value="F:ATP binding"/>
    <property type="evidence" value="ECO:0007669"/>
    <property type="project" value="UniProtKB-KW"/>
</dbReference>
<protein>
    <submittedName>
        <fullName evidence="9">Uncharacterized protein</fullName>
    </submittedName>
</protein>
<dbReference type="GO" id="GO:0004326">
    <property type="term" value="F:tetrahydrofolylpolyglutamate synthase activity"/>
    <property type="evidence" value="ECO:0007669"/>
    <property type="project" value="InterPro"/>
</dbReference>
<proteinExistence type="inferred from homology"/>
<dbReference type="EMBL" id="UINC01001040">
    <property type="protein sequence ID" value="SUZ68701.1"/>
    <property type="molecule type" value="Genomic_DNA"/>
</dbReference>
<dbReference type="InterPro" id="IPR036565">
    <property type="entry name" value="Mur-like_cat_sf"/>
</dbReference>
<keyword evidence="2" id="KW-0436">Ligase</keyword>
<dbReference type="InterPro" id="IPR004101">
    <property type="entry name" value="Mur_ligase_C"/>
</dbReference>
<dbReference type="GO" id="GO:0005737">
    <property type="term" value="C:cytoplasm"/>
    <property type="evidence" value="ECO:0007669"/>
    <property type="project" value="TreeGrafter"/>
</dbReference>
<dbReference type="Gene3D" id="3.40.1190.10">
    <property type="entry name" value="Mur-like, catalytic domain"/>
    <property type="match status" value="1"/>
</dbReference>
<dbReference type="GO" id="GO:0008841">
    <property type="term" value="F:dihydrofolate synthase activity"/>
    <property type="evidence" value="ECO:0007669"/>
    <property type="project" value="TreeGrafter"/>
</dbReference>
<keyword evidence="6" id="KW-0460">Magnesium</keyword>
<keyword evidence="4" id="KW-0547">Nucleotide-binding</keyword>
<dbReference type="SUPFAM" id="SSF53244">
    <property type="entry name" value="MurD-like peptide ligases, peptide-binding domain"/>
    <property type="match status" value="1"/>
</dbReference>
<dbReference type="Pfam" id="PF08245">
    <property type="entry name" value="Mur_ligase_M"/>
    <property type="match status" value="1"/>
</dbReference>
<dbReference type="GO" id="GO:0046872">
    <property type="term" value="F:metal ion binding"/>
    <property type="evidence" value="ECO:0007669"/>
    <property type="project" value="UniProtKB-KW"/>
</dbReference>
<comment type="similarity">
    <text evidence="1">Belongs to the folylpolyglutamate synthase family.</text>
</comment>
<keyword evidence="5" id="KW-0067">ATP-binding</keyword>
<feature type="domain" description="Mur ligase C-terminal" evidence="7">
    <location>
        <begin position="295"/>
        <end position="415"/>
    </location>
</feature>
<organism evidence="9">
    <name type="scientific">marine metagenome</name>
    <dbReference type="NCBI Taxonomy" id="408172"/>
    <lineage>
        <taxon>unclassified sequences</taxon>
        <taxon>metagenomes</taxon>
        <taxon>ecological metagenomes</taxon>
    </lineage>
</organism>
<evidence type="ECO:0000256" key="4">
    <source>
        <dbReference type="ARBA" id="ARBA00022741"/>
    </source>
</evidence>
<dbReference type="PROSITE" id="PS01012">
    <property type="entry name" value="FOLYLPOLYGLU_SYNT_2"/>
    <property type="match status" value="1"/>
</dbReference>
<dbReference type="InterPro" id="IPR013221">
    <property type="entry name" value="Mur_ligase_cen"/>
</dbReference>
<name>A0A381PNU9_9ZZZZ</name>
<keyword evidence="3" id="KW-0479">Metal-binding</keyword>
<evidence type="ECO:0000259" key="8">
    <source>
        <dbReference type="Pfam" id="PF08245"/>
    </source>
</evidence>
<dbReference type="InterPro" id="IPR036615">
    <property type="entry name" value="Mur_ligase_C_dom_sf"/>
</dbReference>
<evidence type="ECO:0000256" key="1">
    <source>
        <dbReference type="ARBA" id="ARBA00008276"/>
    </source>
</evidence>
<reference evidence="9" key="1">
    <citation type="submission" date="2018-05" db="EMBL/GenBank/DDBJ databases">
        <authorList>
            <person name="Lanie J.A."/>
            <person name="Ng W.-L."/>
            <person name="Kazmierczak K.M."/>
            <person name="Andrzejewski T.M."/>
            <person name="Davidsen T.M."/>
            <person name="Wayne K.J."/>
            <person name="Tettelin H."/>
            <person name="Glass J.I."/>
            <person name="Rusch D."/>
            <person name="Podicherti R."/>
            <person name="Tsui H.-C.T."/>
            <person name="Winkler M.E."/>
        </authorList>
    </citation>
    <scope>NUCLEOTIDE SEQUENCE</scope>
</reference>
<evidence type="ECO:0000256" key="5">
    <source>
        <dbReference type="ARBA" id="ARBA00022840"/>
    </source>
</evidence>
<dbReference type="PANTHER" id="PTHR11136:SF0">
    <property type="entry name" value="DIHYDROFOLATE SYNTHETASE-RELATED"/>
    <property type="match status" value="1"/>
</dbReference>
<dbReference type="Pfam" id="PF02875">
    <property type="entry name" value="Mur_ligase_C"/>
    <property type="match status" value="1"/>
</dbReference>
<evidence type="ECO:0000259" key="7">
    <source>
        <dbReference type="Pfam" id="PF02875"/>
    </source>
</evidence>